<sequence>MLNKMRLELEEKFNCKFKIKESNELIEILCNDKKIEDNNEALDEIIKIAAKYLDEERLWDIGVAYDYLNEIPSIKKQIETSVELEPVKNSSKNIICSDLKLNIEKTILNSFIVEKDNSTKLKGLKFSIKHKLDDIITLFIGKKCNCESSRLDLRYNASNRYISYYNCDMNV</sequence>
<evidence type="ECO:0000313" key="2">
    <source>
        <dbReference type="Proteomes" id="UP001222958"/>
    </source>
</evidence>
<comment type="caution">
    <text evidence="1">The sequence shown here is derived from an EMBL/GenBank/DDBJ whole genome shotgun (WGS) entry which is preliminary data.</text>
</comment>
<reference evidence="1" key="1">
    <citation type="submission" date="2023-04" db="EMBL/GenBank/DDBJ databases">
        <title>Epidemiological investigation of Clostridium perfringens isolated from cattle.</title>
        <authorList>
            <person name="Tian R."/>
        </authorList>
    </citation>
    <scope>NUCLEOTIDE SEQUENCE</scope>
    <source>
        <strain evidence="1">ZWCP172</strain>
    </source>
</reference>
<dbReference type="Proteomes" id="UP001222958">
    <property type="component" value="Unassembled WGS sequence"/>
</dbReference>
<dbReference type="RefSeq" id="WP_279858403.1">
    <property type="nucleotide sequence ID" value="NZ_JARVUX010000016.1"/>
</dbReference>
<accession>A0AAP4EGL1</accession>
<gene>
    <name evidence="1" type="ORF">QDQ28_15050</name>
</gene>
<protein>
    <submittedName>
        <fullName evidence="1">Uncharacterized protein</fullName>
    </submittedName>
</protein>
<name>A0AAP4EGL1_CLOPF</name>
<proteinExistence type="predicted"/>
<organism evidence="1 2">
    <name type="scientific">Clostridium perfringens</name>
    <dbReference type="NCBI Taxonomy" id="1502"/>
    <lineage>
        <taxon>Bacteria</taxon>
        <taxon>Bacillati</taxon>
        <taxon>Bacillota</taxon>
        <taxon>Clostridia</taxon>
        <taxon>Eubacteriales</taxon>
        <taxon>Clostridiaceae</taxon>
        <taxon>Clostridium</taxon>
    </lineage>
</organism>
<evidence type="ECO:0000313" key="1">
    <source>
        <dbReference type="EMBL" id="MDH2337489.1"/>
    </source>
</evidence>
<dbReference type="AlphaFoldDB" id="A0AAP4EGL1"/>
<dbReference type="EMBL" id="JARVUX010000016">
    <property type="protein sequence ID" value="MDH2337489.1"/>
    <property type="molecule type" value="Genomic_DNA"/>
</dbReference>